<dbReference type="PRINTS" id="PR01211">
    <property type="entry name" value="SYNUCLEIN"/>
</dbReference>
<organism evidence="3 4">
    <name type="scientific">Ameca splendens</name>
    <dbReference type="NCBI Taxonomy" id="208324"/>
    <lineage>
        <taxon>Eukaryota</taxon>
        <taxon>Metazoa</taxon>
        <taxon>Chordata</taxon>
        <taxon>Craniata</taxon>
        <taxon>Vertebrata</taxon>
        <taxon>Euteleostomi</taxon>
        <taxon>Actinopterygii</taxon>
        <taxon>Neopterygii</taxon>
        <taxon>Teleostei</taxon>
        <taxon>Neoteleostei</taxon>
        <taxon>Acanthomorphata</taxon>
        <taxon>Ovalentaria</taxon>
        <taxon>Atherinomorphae</taxon>
        <taxon>Cyprinodontiformes</taxon>
        <taxon>Goodeidae</taxon>
        <taxon>Ameca</taxon>
    </lineage>
</organism>
<dbReference type="InterPro" id="IPR001058">
    <property type="entry name" value="Synuclein"/>
</dbReference>
<dbReference type="PANTHER" id="PTHR13820:SF10">
    <property type="entry name" value="GAMMA-SYNUCLEIN"/>
    <property type="match status" value="1"/>
</dbReference>
<comment type="caution">
    <text evidence="3">The sequence shown here is derived from an EMBL/GenBank/DDBJ whole genome shotgun (WGS) entry which is preliminary data.</text>
</comment>
<evidence type="ECO:0000256" key="1">
    <source>
        <dbReference type="ARBA" id="ARBA00009147"/>
    </source>
</evidence>
<keyword evidence="4" id="KW-1185">Reference proteome</keyword>
<reference evidence="3 4" key="1">
    <citation type="submission" date="2021-06" db="EMBL/GenBank/DDBJ databases">
        <authorList>
            <person name="Palmer J.M."/>
        </authorList>
    </citation>
    <scope>NUCLEOTIDE SEQUENCE [LARGE SCALE GENOMIC DNA]</scope>
    <source>
        <strain evidence="3 4">AS_MEX2019</strain>
        <tissue evidence="3">Muscle</tissue>
    </source>
</reference>
<evidence type="ECO:0000313" key="3">
    <source>
        <dbReference type="EMBL" id="MEQ2284952.1"/>
    </source>
</evidence>
<accession>A0ABV0XTY1</accession>
<protein>
    <submittedName>
        <fullName evidence="3">Uncharacterized protein</fullName>
    </submittedName>
</protein>
<dbReference type="PANTHER" id="PTHR13820">
    <property type="entry name" value="SYNUCLEIN"/>
    <property type="match status" value="1"/>
</dbReference>
<sequence>MDALRKGFSMAKDGVVAAAEKTKAGVEEAASKTKDGVMYVGNKTMEGVVTGVNTVTFIWLNLNVVNNTMTPQQHKSWLDLSFMVNSLPLV</sequence>
<dbReference type="EMBL" id="JAHRIP010012210">
    <property type="protein sequence ID" value="MEQ2284952.1"/>
    <property type="molecule type" value="Genomic_DNA"/>
</dbReference>
<evidence type="ECO:0000256" key="2">
    <source>
        <dbReference type="RuleBase" id="RU361225"/>
    </source>
</evidence>
<name>A0ABV0XTY1_9TELE</name>
<dbReference type="Pfam" id="PF01387">
    <property type="entry name" value="Synuclein"/>
    <property type="match status" value="1"/>
</dbReference>
<dbReference type="Proteomes" id="UP001469553">
    <property type="component" value="Unassembled WGS sequence"/>
</dbReference>
<dbReference type="Gene3D" id="1.10.287.700">
    <property type="entry name" value="Helix hairpin bin"/>
    <property type="match status" value="1"/>
</dbReference>
<evidence type="ECO:0000313" key="4">
    <source>
        <dbReference type="Proteomes" id="UP001469553"/>
    </source>
</evidence>
<dbReference type="SUPFAM" id="SSF118375">
    <property type="entry name" value="Synuclein"/>
    <property type="match status" value="1"/>
</dbReference>
<proteinExistence type="inferred from homology"/>
<gene>
    <name evidence="3" type="ORF">AMECASPLE_026934</name>
</gene>
<comment type="similarity">
    <text evidence="1 2">Belongs to the synuclein family.</text>
</comment>